<dbReference type="Pfam" id="PF03007">
    <property type="entry name" value="WS_DGAT_cat"/>
    <property type="match status" value="1"/>
</dbReference>
<dbReference type="InterPro" id="IPR004255">
    <property type="entry name" value="O-acyltransferase_WSD1_N"/>
</dbReference>
<dbReference type="EC" id="2.3.1.20" evidence="4"/>
<comment type="pathway">
    <text evidence="2">Lipid metabolism.</text>
</comment>
<dbReference type="SUPFAM" id="SSF52777">
    <property type="entry name" value="CoA-dependent acyltransferases"/>
    <property type="match status" value="1"/>
</dbReference>
<evidence type="ECO:0000256" key="5">
    <source>
        <dbReference type="ARBA" id="ARBA00022516"/>
    </source>
</evidence>
<keyword evidence="5" id="KW-0444">Lipid biosynthesis</keyword>
<dbReference type="PANTHER" id="PTHR31650:SF1">
    <property type="entry name" value="WAX ESTER SYNTHASE_DIACYLGLYCEROL ACYLTRANSFERASE 4-RELATED"/>
    <property type="match status" value="1"/>
</dbReference>
<comment type="pathway">
    <text evidence="1">Glycerolipid metabolism; triacylglycerol biosynthesis.</text>
</comment>
<keyword evidence="13" id="KW-1185">Reference proteome</keyword>
<keyword evidence="6" id="KW-0808">Transferase</keyword>
<dbReference type="InterPro" id="IPR045034">
    <property type="entry name" value="O-acyltransferase_WSD1-like"/>
</dbReference>
<evidence type="ECO:0000256" key="7">
    <source>
        <dbReference type="ARBA" id="ARBA00022798"/>
    </source>
</evidence>
<evidence type="ECO:0000313" key="12">
    <source>
        <dbReference type="EMBL" id="EUA91403.1"/>
    </source>
</evidence>
<keyword evidence="7" id="KW-0319">Glycerol metabolism</keyword>
<sequence>MRRLSSVDAQFFAMEDGRNHSHVCQLTIVEATTTDGLRLDGQRIRGLLAQRIDLMPPLRWRVREVPFGIDYPVLVQDDTFDLDSHLWESALPAPGDDEQLGRAVADIASRPLDRARPLWELHVIHGLAGDRVALVTKLHHSVIDGVSGMELLGALLDTVSFPDAGPELEKPRPAPRSATHPVTPGCWRARSPRCPFSPREWCGVCRPCCAISINSPPCATCPVPP</sequence>
<keyword evidence="8" id="KW-0443">Lipid metabolism</keyword>
<dbReference type="Proteomes" id="UP000020681">
    <property type="component" value="Unassembled WGS sequence"/>
</dbReference>
<evidence type="ECO:0000259" key="11">
    <source>
        <dbReference type="Pfam" id="PF03007"/>
    </source>
</evidence>
<evidence type="ECO:0000313" key="13">
    <source>
        <dbReference type="Proteomes" id="UP000020681"/>
    </source>
</evidence>
<accession>A0ABN0R2V9</accession>
<proteinExistence type="inferred from homology"/>
<dbReference type="Gene3D" id="3.30.559.10">
    <property type="entry name" value="Chloramphenicol acetyltransferase-like domain"/>
    <property type="match status" value="1"/>
</dbReference>
<evidence type="ECO:0000256" key="1">
    <source>
        <dbReference type="ARBA" id="ARBA00004771"/>
    </source>
</evidence>
<name>A0ABN0R2V9_MYCUL</name>
<evidence type="ECO:0000256" key="4">
    <source>
        <dbReference type="ARBA" id="ARBA00013244"/>
    </source>
</evidence>
<gene>
    <name evidence="12" type="ORF">I551_2128</name>
</gene>
<dbReference type="EMBL" id="JAOL01000089">
    <property type="protein sequence ID" value="EUA91403.1"/>
    <property type="molecule type" value="Genomic_DNA"/>
</dbReference>
<dbReference type="PANTHER" id="PTHR31650">
    <property type="entry name" value="O-ACYLTRANSFERASE (WSD1-LIKE) FAMILY PROTEIN"/>
    <property type="match status" value="1"/>
</dbReference>
<feature type="domain" description="O-acyltransferase WSD1-like N-terminal" evidence="11">
    <location>
        <begin position="4"/>
        <end position="174"/>
    </location>
</feature>
<organism evidence="12 13">
    <name type="scientific">Mycobacterium ulcerans str. Harvey</name>
    <dbReference type="NCBI Taxonomy" id="1299332"/>
    <lineage>
        <taxon>Bacteria</taxon>
        <taxon>Bacillati</taxon>
        <taxon>Actinomycetota</taxon>
        <taxon>Actinomycetes</taxon>
        <taxon>Mycobacteriales</taxon>
        <taxon>Mycobacteriaceae</taxon>
        <taxon>Mycobacterium</taxon>
        <taxon>Mycobacterium ulcerans group</taxon>
    </lineage>
</organism>
<evidence type="ECO:0000256" key="8">
    <source>
        <dbReference type="ARBA" id="ARBA00023098"/>
    </source>
</evidence>
<dbReference type="InterPro" id="IPR023213">
    <property type="entry name" value="CAT-like_dom_sf"/>
</dbReference>
<reference evidence="12 13" key="1">
    <citation type="submission" date="2014-01" db="EMBL/GenBank/DDBJ databases">
        <authorList>
            <person name="Dobos K."/>
            <person name="Lenaerts A."/>
            <person name="Ordway D."/>
            <person name="DeGroote M.A."/>
            <person name="Parker T."/>
            <person name="Sizemore C."/>
            <person name="Tallon L.J."/>
            <person name="Sadzewicz L.K."/>
            <person name="Sengamalay N."/>
            <person name="Fraser C.M."/>
            <person name="Hine E."/>
            <person name="Shefchek K.A."/>
            <person name="Das S.P."/>
            <person name="Tettelin H."/>
        </authorList>
    </citation>
    <scope>NUCLEOTIDE SEQUENCE [LARGE SCALE GENOMIC DNA]</scope>
    <source>
        <strain evidence="12 13">Harvey</strain>
    </source>
</reference>
<evidence type="ECO:0000256" key="10">
    <source>
        <dbReference type="ARBA" id="ARBA00048109"/>
    </source>
</evidence>
<protein>
    <recommendedName>
        <fullName evidence="4">diacylglycerol O-acyltransferase</fullName>
        <ecNumber evidence="4">2.3.1.20</ecNumber>
    </recommendedName>
</protein>
<evidence type="ECO:0000256" key="6">
    <source>
        <dbReference type="ARBA" id="ARBA00022679"/>
    </source>
</evidence>
<evidence type="ECO:0000256" key="2">
    <source>
        <dbReference type="ARBA" id="ARBA00005189"/>
    </source>
</evidence>
<evidence type="ECO:0000256" key="3">
    <source>
        <dbReference type="ARBA" id="ARBA00009587"/>
    </source>
</evidence>
<comment type="catalytic activity">
    <reaction evidence="10">
        <text>an acyl-CoA + a 1,2-diacyl-sn-glycerol = a triacyl-sn-glycerol + CoA</text>
        <dbReference type="Rhea" id="RHEA:10868"/>
        <dbReference type="ChEBI" id="CHEBI:17815"/>
        <dbReference type="ChEBI" id="CHEBI:57287"/>
        <dbReference type="ChEBI" id="CHEBI:58342"/>
        <dbReference type="ChEBI" id="CHEBI:64615"/>
        <dbReference type="EC" id="2.3.1.20"/>
    </reaction>
</comment>
<evidence type="ECO:0000256" key="9">
    <source>
        <dbReference type="ARBA" id="ARBA00023315"/>
    </source>
</evidence>
<comment type="caution">
    <text evidence="12">The sequence shown here is derived from an EMBL/GenBank/DDBJ whole genome shotgun (WGS) entry which is preliminary data.</text>
</comment>
<keyword evidence="9" id="KW-0012">Acyltransferase</keyword>
<comment type="similarity">
    <text evidence="3">Belongs to the long-chain O-acyltransferase family.</text>
</comment>